<accession>A0A5J6MGX7</accession>
<proteinExistence type="predicted"/>
<dbReference type="Proteomes" id="UP000326202">
    <property type="component" value="Chromosome"/>
</dbReference>
<keyword evidence="1" id="KW-0472">Membrane</keyword>
<keyword evidence="1" id="KW-1133">Transmembrane helix</keyword>
<evidence type="ECO:0000313" key="2">
    <source>
        <dbReference type="EMBL" id="QEX16703.1"/>
    </source>
</evidence>
<name>A0A5J6MGX7_9PROT</name>
<sequence length="67" mass="7280">MATVRIFGLESTELNRRAEAARGYAPVRDPVSPGQNLRRLLLIFVTTTGVSLLSLIGLLFYGAVLGF</sequence>
<reference evidence="2 3" key="1">
    <citation type="submission" date="2019-08" db="EMBL/GenBank/DDBJ databases">
        <title>Hyperibacter terrae gen. nov., sp. nov. and Hyperibacter viscosus sp. nov., two new members in the family Rhodospirillaceae isolated from the rhizosphere of Hypericum perforatum.</title>
        <authorList>
            <person name="Noviana Z."/>
        </authorList>
    </citation>
    <scope>NUCLEOTIDE SEQUENCE [LARGE SCALE GENOMIC DNA]</scope>
    <source>
        <strain evidence="2 3">R5913</strain>
    </source>
</reference>
<dbReference type="RefSeq" id="WP_151177027.1">
    <property type="nucleotide sequence ID" value="NZ_CP042906.1"/>
</dbReference>
<dbReference type="AlphaFoldDB" id="A0A5J6MGX7"/>
<evidence type="ECO:0000313" key="3">
    <source>
        <dbReference type="Proteomes" id="UP000326202"/>
    </source>
</evidence>
<dbReference type="EMBL" id="CP042906">
    <property type="protein sequence ID" value="QEX16703.1"/>
    <property type="molecule type" value="Genomic_DNA"/>
</dbReference>
<gene>
    <name evidence="2" type="ORF">FRZ44_19980</name>
</gene>
<feature type="transmembrane region" description="Helical" evidence="1">
    <location>
        <begin position="40"/>
        <end position="64"/>
    </location>
</feature>
<keyword evidence="1" id="KW-0812">Transmembrane</keyword>
<organism evidence="2 3">
    <name type="scientific">Hypericibacter terrae</name>
    <dbReference type="NCBI Taxonomy" id="2602015"/>
    <lineage>
        <taxon>Bacteria</taxon>
        <taxon>Pseudomonadati</taxon>
        <taxon>Pseudomonadota</taxon>
        <taxon>Alphaproteobacteria</taxon>
        <taxon>Rhodospirillales</taxon>
        <taxon>Dongiaceae</taxon>
        <taxon>Hypericibacter</taxon>
    </lineage>
</organism>
<protein>
    <submittedName>
        <fullName evidence="2">Uncharacterized protein</fullName>
    </submittedName>
</protein>
<dbReference type="KEGG" id="htq:FRZ44_19980"/>
<evidence type="ECO:0000256" key="1">
    <source>
        <dbReference type="SAM" id="Phobius"/>
    </source>
</evidence>
<keyword evidence="3" id="KW-1185">Reference proteome</keyword>
<dbReference type="OrthoDB" id="9886552at2"/>